<evidence type="ECO:0000256" key="3">
    <source>
        <dbReference type="ARBA" id="ARBA00022692"/>
    </source>
</evidence>
<dbReference type="EMBL" id="JAGFOA010000001">
    <property type="protein sequence ID" value="MBO3662344.1"/>
    <property type="molecule type" value="Genomic_DNA"/>
</dbReference>
<accession>A0A939QG61</accession>
<reference evidence="7" key="1">
    <citation type="submission" date="2021-03" db="EMBL/GenBank/DDBJ databases">
        <title>Microbacterium sp. nov., a novel actinobacterium isolated from cow dung.</title>
        <authorList>
            <person name="Zhang L."/>
        </authorList>
    </citation>
    <scope>NUCLEOTIDE SEQUENCE</scope>
    <source>
        <strain evidence="7">NEAU-LLB</strain>
    </source>
</reference>
<dbReference type="Proteomes" id="UP000680132">
    <property type="component" value="Unassembled WGS sequence"/>
</dbReference>
<dbReference type="AlphaFoldDB" id="A0A939QG61"/>
<comment type="similarity">
    <text evidence="2">Belongs to the autoinducer-2 exporter (AI-2E) (TC 2.A.86) family.</text>
</comment>
<feature type="transmembrane region" description="Helical" evidence="6">
    <location>
        <begin position="202"/>
        <end position="224"/>
    </location>
</feature>
<keyword evidence="5 6" id="KW-0472">Membrane</keyword>
<feature type="transmembrane region" description="Helical" evidence="6">
    <location>
        <begin position="12"/>
        <end position="30"/>
    </location>
</feature>
<feature type="transmembrane region" description="Helical" evidence="6">
    <location>
        <begin position="68"/>
        <end position="93"/>
    </location>
</feature>
<dbReference type="GO" id="GO:0055085">
    <property type="term" value="P:transmembrane transport"/>
    <property type="evidence" value="ECO:0007669"/>
    <property type="project" value="TreeGrafter"/>
</dbReference>
<organism evidence="7 9">
    <name type="scientific">Microbacterium stercoris</name>
    <dbReference type="NCBI Taxonomy" id="2820289"/>
    <lineage>
        <taxon>Bacteria</taxon>
        <taxon>Bacillati</taxon>
        <taxon>Actinomycetota</taxon>
        <taxon>Actinomycetes</taxon>
        <taxon>Micrococcales</taxon>
        <taxon>Microbacteriaceae</taxon>
        <taxon>Microbacterium</taxon>
    </lineage>
</organism>
<keyword evidence="3 6" id="KW-0812">Transmembrane</keyword>
<evidence type="ECO:0000313" key="8">
    <source>
        <dbReference type="EMBL" id="MBO3664336.1"/>
    </source>
</evidence>
<comment type="subcellular location">
    <subcellularLocation>
        <location evidence="1">Membrane</location>
        <topology evidence="1">Multi-pass membrane protein</topology>
    </subcellularLocation>
</comment>
<evidence type="ECO:0000313" key="7">
    <source>
        <dbReference type="EMBL" id="MBO3662344.1"/>
    </source>
</evidence>
<feature type="transmembrane region" description="Helical" evidence="6">
    <location>
        <begin position="36"/>
        <end position="56"/>
    </location>
</feature>
<keyword evidence="4 6" id="KW-1133">Transmembrane helix</keyword>
<evidence type="ECO:0000256" key="1">
    <source>
        <dbReference type="ARBA" id="ARBA00004141"/>
    </source>
</evidence>
<dbReference type="EMBL" id="JAGFOA010000005">
    <property type="protein sequence ID" value="MBO3664336.1"/>
    <property type="molecule type" value="Genomic_DNA"/>
</dbReference>
<dbReference type="GO" id="GO:0016020">
    <property type="term" value="C:membrane"/>
    <property type="evidence" value="ECO:0007669"/>
    <property type="project" value="UniProtKB-SubCell"/>
</dbReference>
<sequence>MTAPVDPAPQRAAGLPAVALWLIAVFVVILGMRELAWLIAPAFLALVMVILVHPVYAGLAQRGAPRALALTAMILAAFGILAALVALVLYGLARLATILPAYGAAALASLTEVTDALAHLGIGTPQIRELLESVDIAALARWLTAQIPSLISVGTGLILFYSLLIFMGIESAQLTQRAAALDRDHPRLATSLVAFARNVRRYVAVTGVFAIIVGALDALFLWALDIPHPLLWGLLATACNFIPYVGFIIGLVPPALLALLDHGWPGMLLVIAVYVVLNSIITSLLPARFVGSAVGMSMTVTMASVIFWAWVLGPLGAVLAIPFSLLVKAVFIDGVPSAQWLAGFVDAAPRRARPARDPERGAP</sequence>
<feature type="transmembrane region" description="Helical" evidence="6">
    <location>
        <begin position="305"/>
        <end position="327"/>
    </location>
</feature>
<feature type="transmembrane region" description="Helical" evidence="6">
    <location>
        <begin position="149"/>
        <end position="169"/>
    </location>
</feature>
<dbReference type="PANTHER" id="PTHR21716">
    <property type="entry name" value="TRANSMEMBRANE PROTEIN"/>
    <property type="match status" value="1"/>
</dbReference>
<proteinExistence type="inferred from homology"/>
<dbReference type="InterPro" id="IPR002549">
    <property type="entry name" value="AI-2E-like"/>
</dbReference>
<feature type="transmembrane region" description="Helical" evidence="6">
    <location>
        <begin position="230"/>
        <end position="252"/>
    </location>
</feature>
<evidence type="ECO:0000256" key="5">
    <source>
        <dbReference type="ARBA" id="ARBA00023136"/>
    </source>
</evidence>
<dbReference type="Pfam" id="PF01594">
    <property type="entry name" value="AI-2E_transport"/>
    <property type="match status" value="1"/>
</dbReference>
<evidence type="ECO:0000256" key="6">
    <source>
        <dbReference type="SAM" id="Phobius"/>
    </source>
</evidence>
<feature type="transmembrane region" description="Helical" evidence="6">
    <location>
        <begin position="264"/>
        <end position="285"/>
    </location>
</feature>
<evidence type="ECO:0000256" key="2">
    <source>
        <dbReference type="ARBA" id="ARBA00009773"/>
    </source>
</evidence>
<gene>
    <name evidence="7" type="ORF">J5V96_02330</name>
    <name evidence="8" type="ORF">J5V96_12575</name>
</gene>
<comment type="caution">
    <text evidence="7">The sequence shown here is derived from an EMBL/GenBank/DDBJ whole genome shotgun (WGS) entry which is preliminary data.</text>
</comment>
<protein>
    <submittedName>
        <fullName evidence="7">AI-2E family transporter</fullName>
    </submittedName>
</protein>
<dbReference type="PANTHER" id="PTHR21716:SF64">
    <property type="entry name" value="AI-2 TRANSPORT PROTEIN TQSA"/>
    <property type="match status" value="1"/>
</dbReference>
<evidence type="ECO:0000256" key="4">
    <source>
        <dbReference type="ARBA" id="ARBA00022989"/>
    </source>
</evidence>
<name>A0A939QG61_9MICO</name>
<keyword evidence="9" id="KW-1185">Reference proteome</keyword>
<dbReference type="RefSeq" id="WP_208500030.1">
    <property type="nucleotide sequence ID" value="NZ_JAGFOA010000001.1"/>
</dbReference>
<evidence type="ECO:0000313" key="9">
    <source>
        <dbReference type="Proteomes" id="UP000680132"/>
    </source>
</evidence>